<organism evidence="2 3">
    <name type="scientific">Stylonychia lemnae</name>
    <name type="common">Ciliate</name>
    <dbReference type="NCBI Taxonomy" id="5949"/>
    <lineage>
        <taxon>Eukaryota</taxon>
        <taxon>Sar</taxon>
        <taxon>Alveolata</taxon>
        <taxon>Ciliophora</taxon>
        <taxon>Intramacronucleata</taxon>
        <taxon>Spirotrichea</taxon>
        <taxon>Stichotrichia</taxon>
        <taxon>Sporadotrichida</taxon>
        <taxon>Oxytrichidae</taxon>
        <taxon>Stylonychinae</taxon>
        <taxon>Stylonychia</taxon>
    </lineage>
</organism>
<feature type="compositionally biased region" description="Basic and acidic residues" evidence="1">
    <location>
        <begin position="488"/>
        <end position="500"/>
    </location>
</feature>
<dbReference type="Pfam" id="PF07004">
    <property type="entry name" value="SHIPPO-rpt"/>
    <property type="match status" value="3"/>
</dbReference>
<feature type="region of interest" description="Disordered" evidence="1">
    <location>
        <begin position="430"/>
        <end position="449"/>
    </location>
</feature>
<evidence type="ECO:0000313" key="2">
    <source>
        <dbReference type="EMBL" id="CDW73741.1"/>
    </source>
</evidence>
<accession>A0A077ZVW9</accession>
<feature type="compositionally biased region" description="Basic and acidic residues" evidence="1">
    <location>
        <begin position="430"/>
        <end position="448"/>
    </location>
</feature>
<keyword evidence="3" id="KW-1185">Reference proteome</keyword>
<feature type="region of interest" description="Disordered" evidence="1">
    <location>
        <begin position="356"/>
        <end position="378"/>
    </location>
</feature>
<sequence length="658" mass="74454">MSINLVRSPRKTEFWKQTTPQVLGPGFYDNSKSFNDGQREKYEIFENILIQLMQCPGAYDSKANQSFKVDDKGNNVFVTKIARFCPTAPGSTVFKSPSSIYNPGPGTYQKQIQWNQVNSLTRIKQNYDSNKHQDLIIKPQARAPSIPAKKISQIAYSGLGQDTVGPACYNPKEKTVKTRHRVPDFTTSKIPRKVFEPNKTRENDLPSKENPGPGQYELGQNMSQINQQPTSVFLSKVPNCKEQKIRNKDAPGPGYYEKTAQESSFLSDHKRSVSEAANFSATNNNNPNKANSNFLSTTKREDYWVNRIDAPYTHPTNFQNPGPGKYHQEKKHEDVKSKILLEGTVQVPFLAGTERDCNKKQQKQGNPGPGTYIDINDPQHSSVTKNLLKFSSDRTFAEANGIKNGAFGSTQDRFFHGMFEIKPNNTVTDYQDKSNKKFSDLKSSEKTRQGSTILNDRPYTQSVYFKSTTDRFSKIDAQNPHIRILEAAKQKRHQSRDGHKPPGSAMNITNDSTRIGSSGVVSYITEPPKWTRQTRAGDYEAFAGKRVGFDATSPRFNYNQVFYGQSLKFEVPGPGQYQDKAVKDTEDRPSTYSQPRNKHLKYAVVFNTCEKRFKNKGINSYIYQPGTTQIVGPGSYINNENSMLKKSFNMSMEHSYFL</sequence>
<name>A0A077ZVW9_STYLE</name>
<dbReference type="Proteomes" id="UP000039865">
    <property type="component" value="Unassembled WGS sequence"/>
</dbReference>
<feature type="region of interest" description="Disordered" evidence="1">
    <location>
        <begin position="195"/>
        <end position="217"/>
    </location>
</feature>
<feature type="region of interest" description="Disordered" evidence="1">
    <location>
        <begin position="488"/>
        <end position="512"/>
    </location>
</feature>
<evidence type="ECO:0000256" key="1">
    <source>
        <dbReference type="SAM" id="MobiDB-lite"/>
    </source>
</evidence>
<feature type="compositionally biased region" description="Basic and acidic residues" evidence="1">
    <location>
        <begin position="195"/>
        <end position="207"/>
    </location>
</feature>
<proteinExistence type="predicted"/>
<dbReference type="EMBL" id="CCKQ01002634">
    <property type="protein sequence ID" value="CDW73741.1"/>
    <property type="molecule type" value="Genomic_DNA"/>
</dbReference>
<dbReference type="AlphaFoldDB" id="A0A077ZVW9"/>
<dbReference type="InterPro" id="IPR051291">
    <property type="entry name" value="CIMAP"/>
</dbReference>
<feature type="region of interest" description="Disordered" evidence="1">
    <location>
        <begin position="244"/>
        <end position="263"/>
    </location>
</feature>
<dbReference type="InParanoid" id="A0A077ZVW9"/>
<dbReference type="InterPro" id="IPR010736">
    <property type="entry name" value="SHIPPO-rpt"/>
</dbReference>
<protein>
    <submittedName>
        <fullName evidence="2">Uncharacterized protein</fullName>
    </submittedName>
</protein>
<evidence type="ECO:0000313" key="3">
    <source>
        <dbReference type="Proteomes" id="UP000039865"/>
    </source>
</evidence>
<reference evidence="2 3" key="1">
    <citation type="submission" date="2014-06" db="EMBL/GenBank/DDBJ databases">
        <authorList>
            <person name="Swart Estienne"/>
        </authorList>
    </citation>
    <scope>NUCLEOTIDE SEQUENCE [LARGE SCALE GENOMIC DNA]</scope>
    <source>
        <strain evidence="2 3">130c</strain>
    </source>
</reference>
<dbReference type="OrthoDB" id="296292at2759"/>
<dbReference type="PANTHER" id="PTHR21580">
    <property type="entry name" value="SHIPPO-1-RELATED"/>
    <property type="match status" value="1"/>
</dbReference>
<gene>
    <name evidence="2" type="primary">Contig12058.g12894</name>
    <name evidence="2" type="ORF">STYLEM_2728</name>
</gene>